<evidence type="ECO:0000313" key="2">
    <source>
        <dbReference type="WBParaSite" id="PSU_v2.g13631.t1"/>
    </source>
</evidence>
<dbReference type="Gene3D" id="2.60.120.650">
    <property type="entry name" value="Cupin"/>
    <property type="match status" value="1"/>
</dbReference>
<dbReference type="AlphaFoldDB" id="A0A914Y4D1"/>
<dbReference type="WBParaSite" id="PSU_v2.g13631.t1">
    <property type="protein sequence ID" value="PSU_v2.g13631.t1"/>
    <property type="gene ID" value="PSU_v2.g13631"/>
</dbReference>
<dbReference type="Proteomes" id="UP000887577">
    <property type="component" value="Unplaced"/>
</dbReference>
<organism evidence="1 2">
    <name type="scientific">Panagrolaimus superbus</name>
    <dbReference type="NCBI Taxonomy" id="310955"/>
    <lineage>
        <taxon>Eukaryota</taxon>
        <taxon>Metazoa</taxon>
        <taxon>Ecdysozoa</taxon>
        <taxon>Nematoda</taxon>
        <taxon>Chromadorea</taxon>
        <taxon>Rhabditida</taxon>
        <taxon>Tylenchina</taxon>
        <taxon>Panagrolaimomorpha</taxon>
        <taxon>Panagrolaimoidea</taxon>
        <taxon>Panagrolaimidae</taxon>
        <taxon>Panagrolaimus</taxon>
    </lineage>
</organism>
<keyword evidence="1" id="KW-1185">Reference proteome</keyword>
<reference evidence="2" key="1">
    <citation type="submission" date="2022-11" db="UniProtKB">
        <authorList>
            <consortium name="WormBaseParasite"/>
        </authorList>
    </citation>
    <scope>IDENTIFICATION</scope>
</reference>
<accession>A0A914Y4D1</accession>
<name>A0A914Y4D1_9BILA</name>
<protein>
    <submittedName>
        <fullName evidence="2">Uncharacterized protein</fullName>
    </submittedName>
</protein>
<proteinExistence type="predicted"/>
<evidence type="ECO:0000313" key="1">
    <source>
        <dbReference type="Proteomes" id="UP000887577"/>
    </source>
</evidence>
<sequence>MASTKEGGEHIGGLNALEDSPWSINYSLKGSANKYWLFLYARDITELERLYQNKMETLQTVMSSNCPRLMLHKNLYMYTNFLQKHNIPFDTVCQKETQMA</sequence>